<reference evidence="12 13" key="1">
    <citation type="submission" date="2024-05" db="EMBL/GenBank/DDBJ databases">
        <authorList>
            <person name="Wallberg A."/>
        </authorList>
    </citation>
    <scope>NUCLEOTIDE SEQUENCE [LARGE SCALE GENOMIC DNA]</scope>
</reference>
<dbReference type="Gene3D" id="1.20.5.420">
    <property type="entry name" value="Immunoglobulin FC, subunit C"/>
    <property type="match status" value="1"/>
</dbReference>
<sequence length="314" mass="34088">MASPSFPPCSPALKQFQHYLKLANDYDKRDPVVSYWARLYTLQSSLKVDRKSPEARALLTALMDYLEKCKKDNEDNDAISNEVAGQAQVENTAHKLFMWADGEDRASRFNKNVVKVFYTAGLMFDVIEVFGELTEENAAQRKYAKWKATYIHNCLKRGETPRPGPIEDEGLGEEAGAAGGDANAGFSLPPPHHPGTTGGNPDMDSHAAIYGLPSVPSATTNTGMPTLPGYPPQQPGMPNVASSSPPAPVAQAFVPQPYVPPQPVSGLRLDPGQMSKAQKYCKWALSSLDYEDTTTAITNLQKALTLLTTGRDSG</sequence>
<feature type="region of interest" description="Disordered" evidence="9">
    <location>
        <begin position="159"/>
        <end position="204"/>
    </location>
</feature>
<evidence type="ECO:0000256" key="6">
    <source>
        <dbReference type="ARBA" id="ARBA00022753"/>
    </source>
</evidence>
<evidence type="ECO:0000256" key="3">
    <source>
        <dbReference type="ARBA" id="ARBA00007895"/>
    </source>
</evidence>
<evidence type="ECO:0000256" key="7">
    <source>
        <dbReference type="ARBA" id="ARBA00022927"/>
    </source>
</evidence>
<evidence type="ECO:0000313" key="13">
    <source>
        <dbReference type="Proteomes" id="UP001497623"/>
    </source>
</evidence>
<evidence type="ECO:0000256" key="1">
    <source>
        <dbReference type="ARBA" id="ARBA00004481"/>
    </source>
</evidence>
<comment type="caution">
    <text evidence="12">The sequence shown here is derived from an EMBL/GenBank/DDBJ whole genome shotgun (WGS) entry which is preliminary data.</text>
</comment>
<evidence type="ECO:0000256" key="9">
    <source>
        <dbReference type="SAM" id="MobiDB-lite"/>
    </source>
</evidence>
<dbReference type="Pfam" id="PF04652">
    <property type="entry name" value="Vta1"/>
    <property type="match status" value="1"/>
</dbReference>
<evidence type="ECO:0000256" key="5">
    <source>
        <dbReference type="ARBA" id="ARBA00022490"/>
    </source>
</evidence>
<feature type="non-terminal residue" evidence="12">
    <location>
        <position position="314"/>
    </location>
</feature>
<dbReference type="GO" id="GO:0015031">
    <property type="term" value="P:protein transport"/>
    <property type="evidence" value="ECO:0007669"/>
    <property type="project" value="UniProtKB-KW"/>
</dbReference>
<keyword evidence="6" id="KW-0967">Endosome</keyword>
<keyword evidence="13" id="KW-1185">Reference proteome</keyword>
<dbReference type="EMBL" id="CAXKWB010000121">
    <property type="protein sequence ID" value="CAL4059408.1"/>
    <property type="molecule type" value="Genomic_DNA"/>
</dbReference>
<evidence type="ECO:0000259" key="11">
    <source>
        <dbReference type="Pfam" id="PF18097"/>
    </source>
</evidence>
<dbReference type="GO" id="GO:0005771">
    <property type="term" value="C:multivesicular body"/>
    <property type="evidence" value="ECO:0007669"/>
    <property type="project" value="TreeGrafter"/>
</dbReference>
<evidence type="ECO:0000256" key="4">
    <source>
        <dbReference type="ARBA" id="ARBA00022448"/>
    </source>
</evidence>
<accession>A0AAV2PH38</accession>
<evidence type="ECO:0000256" key="8">
    <source>
        <dbReference type="ARBA" id="ARBA00023136"/>
    </source>
</evidence>
<proteinExistence type="inferred from homology"/>
<dbReference type="InterPro" id="IPR023175">
    <property type="entry name" value="Vta1/CALS_N_sf"/>
</dbReference>
<evidence type="ECO:0000256" key="2">
    <source>
        <dbReference type="ARBA" id="ARBA00004496"/>
    </source>
</evidence>
<name>A0AAV2PH38_MEGNR</name>
<keyword evidence="8" id="KW-0472">Membrane</keyword>
<dbReference type="Proteomes" id="UP001497623">
    <property type="component" value="Unassembled WGS sequence"/>
</dbReference>
<dbReference type="PANTHER" id="PTHR46009">
    <property type="entry name" value="VACUOLAR PROTEIN SORTING-ASSOCIATED PROTEIN VTA1 HOMOLOG"/>
    <property type="match status" value="1"/>
</dbReference>
<evidence type="ECO:0000313" key="12">
    <source>
        <dbReference type="EMBL" id="CAL4059408.1"/>
    </source>
</evidence>
<comment type="subcellular location">
    <subcellularLocation>
        <location evidence="2">Cytoplasm</location>
    </subcellularLocation>
    <subcellularLocation>
        <location evidence="1">Endosome membrane</location>
        <topology evidence="1">Peripheral membrane protein</topology>
    </subcellularLocation>
</comment>
<dbReference type="InterPro" id="IPR039431">
    <property type="entry name" value="Vta1/CALS_N"/>
</dbReference>
<dbReference type="Pfam" id="PF18097">
    <property type="entry name" value="Vta1_C"/>
    <property type="match status" value="1"/>
</dbReference>
<gene>
    <name evidence="12" type="ORF">MNOR_LOCUS530</name>
</gene>
<feature type="domain" description="Vta1/callose synthase N-terminal" evidence="10">
    <location>
        <begin position="17"/>
        <end position="156"/>
    </location>
</feature>
<protein>
    <submittedName>
        <fullName evidence="12">Uncharacterized protein</fullName>
    </submittedName>
</protein>
<dbReference type="PANTHER" id="PTHR46009:SF1">
    <property type="entry name" value="VACUOLAR PROTEIN SORTING-ASSOCIATED PROTEIN VTA1 HOMOLOG"/>
    <property type="match status" value="1"/>
</dbReference>
<dbReference type="InterPro" id="IPR041212">
    <property type="entry name" value="Vta1_C"/>
</dbReference>
<dbReference type="Gene3D" id="1.25.40.270">
    <property type="entry name" value="Vacuolar protein sorting-associated protein vta1"/>
    <property type="match status" value="1"/>
</dbReference>
<keyword evidence="7" id="KW-0653">Protein transport</keyword>
<dbReference type="AlphaFoldDB" id="A0AAV2PH38"/>
<organism evidence="12 13">
    <name type="scientific">Meganyctiphanes norvegica</name>
    <name type="common">Northern krill</name>
    <name type="synonym">Thysanopoda norvegica</name>
    <dbReference type="NCBI Taxonomy" id="48144"/>
    <lineage>
        <taxon>Eukaryota</taxon>
        <taxon>Metazoa</taxon>
        <taxon>Ecdysozoa</taxon>
        <taxon>Arthropoda</taxon>
        <taxon>Crustacea</taxon>
        <taxon>Multicrustacea</taxon>
        <taxon>Malacostraca</taxon>
        <taxon>Eumalacostraca</taxon>
        <taxon>Eucarida</taxon>
        <taxon>Euphausiacea</taxon>
        <taxon>Euphausiidae</taxon>
        <taxon>Meganyctiphanes</taxon>
    </lineage>
</organism>
<dbReference type="GO" id="GO:0010008">
    <property type="term" value="C:endosome membrane"/>
    <property type="evidence" value="ECO:0007669"/>
    <property type="project" value="UniProtKB-SubCell"/>
</dbReference>
<comment type="similarity">
    <text evidence="3">Belongs to the VTA1 family.</text>
</comment>
<dbReference type="InterPro" id="IPR044538">
    <property type="entry name" value="Vta1-like"/>
</dbReference>
<keyword evidence="4" id="KW-0813">Transport</keyword>
<dbReference type="GO" id="GO:0032511">
    <property type="term" value="P:late endosome to vacuole transport via multivesicular body sorting pathway"/>
    <property type="evidence" value="ECO:0007669"/>
    <property type="project" value="InterPro"/>
</dbReference>
<feature type="compositionally biased region" description="Low complexity" evidence="9">
    <location>
        <begin position="174"/>
        <end position="185"/>
    </location>
</feature>
<keyword evidence="5" id="KW-0963">Cytoplasm</keyword>
<feature type="domain" description="Vta1 C-terminal" evidence="11">
    <location>
        <begin position="273"/>
        <end position="308"/>
    </location>
</feature>
<evidence type="ECO:0000259" key="10">
    <source>
        <dbReference type="Pfam" id="PF04652"/>
    </source>
</evidence>